<dbReference type="EMBL" id="AWWV01009858">
    <property type="protein sequence ID" value="OMO83508.1"/>
    <property type="molecule type" value="Genomic_DNA"/>
</dbReference>
<gene>
    <name evidence="1" type="ORF">CCACVL1_11365</name>
</gene>
<name>A0A1R3ILP8_COCAP</name>
<keyword evidence="2" id="KW-1185">Reference proteome</keyword>
<organism evidence="1 2">
    <name type="scientific">Corchorus capsularis</name>
    <name type="common">Jute</name>
    <dbReference type="NCBI Taxonomy" id="210143"/>
    <lineage>
        <taxon>Eukaryota</taxon>
        <taxon>Viridiplantae</taxon>
        <taxon>Streptophyta</taxon>
        <taxon>Embryophyta</taxon>
        <taxon>Tracheophyta</taxon>
        <taxon>Spermatophyta</taxon>
        <taxon>Magnoliopsida</taxon>
        <taxon>eudicotyledons</taxon>
        <taxon>Gunneridae</taxon>
        <taxon>Pentapetalae</taxon>
        <taxon>rosids</taxon>
        <taxon>malvids</taxon>
        <taxon>Malvales</taxon>
        <taxon>Malvaceae</taxon>
        <taxon>Grewioideae</taxon>
        <taxon>Apeibeae</taxon>
        <taxon>Corchorus</taxon>
    </lineage>
</organism>
<proteinExistence type="predicted"/>
<comment type="caution">
    <text evidence="1">The sequence shown here is derived from an EMBL/GenBank/DDBJ whole genome shotgun (WGS) entry which is preliminary data.</text>
</comment>
<protein>
    <submittedName>
        <fullName evidence="1">Uncharacterized protein</fullName>
    </submittedName>
</protein>
<dbReference type="AlphaFoldDB" id="A0A1R3ILP8"/>
<evidence type="ECO:0000313" key="1">
    <source>
        <dbReference type="EMBL" id="OMO83508.1"/>
    </source>
</evidence>
<reference evidence="1 2" key="1">
    <citation type="submission" date="2013-09" db="EMBL/GenBank/DDBJ databases">
        <title>Corchorus capsularis genome sequencing.</title>
        <authorList>
            <person name="Alam M."/>
            <person name="Haque M.S."/>
            <person name="Islam M.S."/>
            <person name="Emdad E.M."/>
            <person name="Islam M.M."/>
            <person name="Ahmed B."/>
            <person name="Halim A."/>
            <person name="Hossen Q.M.M."/>
            <person name="Hossain M.Z."/>
            <person name="Ahmed R."/>
            <person name="Khan M.M."/>
            <person name="Islam R."/>
            <person name="Rashid M.M."/>
            <person name="Khan S.A."/>
            <person name="Rahman M.S."/>
            <person name="Alam M."/>
        </authorList>
    </citation>
    <scope>NUCLEOTIDE SEQUENCE [LARGE SCALE GENOMIC DNA]</scope>
    <source>
        <strain evidence="2">cv. CVL-1</strain>
        <tissue evidence="1">Whole seedling</tissue>
    </source>
</reference>
<accession>A0A1R3ILP8</accession>
<sequence length="19" mass="2191">MEAKDEIWKQVISEIGSEV</sequence>
<dbReference type="Proteomes" id="UP000188268">
    <property type="component" value="Unassembled WGS sequence"/>
</dbReference>
<evidence type="ECO:0000313" key="2">
    <source>
        <dbReference type="Proteomes" id="UP000188268"/>
    </source>
</evidence>